<gene>
    <name evidence="2" type="ORF">Pcinc_013451</name>
</gene>
<dbReference type="Proteomes" id="UP001286313">
    <property type="component" value="Unassembled WGS sequence"/>
</dbReference>
<keyword evidence="3" id="KW-1185">Reference proteome</keyword>
<dbReference type="AlphaFoldDB" id="A0AAE1FYM1"/>
<organism evidence="2 3">
    <name type="scientific">Petrolisthes cinctipes</name>
    <name type="common">Flat porcelain crab</name>
    <dbReference type="NCBI Taxonomy" id="88211"/>
    <lineage>
        <taxon>Eukaryota</taxon>
        <taxon>Metazoa</taxon>
        <taxon>Ecdysozoa</taxon>
        <taxon>Arthropoda</taxon>
        <taxon>Crustacea</taxon>
        <taxon>Multicrustacea</taxon>
        <taxon>Malacostraca</taxon>
        <taxon>Eumalacostraca</taxon>
        <taxon>Eucarida</taxon>
        <taxon>Decapoda</taxon>
        <taxon>Pleocyemata</taxon>
        <taxon>Anomura</taxon>
        <taxon>Galatheoidea</taxon>
        <taxon>Porcellanidae</taxon>
        <taxon>Petrolisthes</taxon>
    </lineage>
</organism>
<evidence type="ECO:0000313" key="2">
    <source>
        <dbReference type="EMBL" id="KAK3882161.1"/>
    </source>
</evidence>
<comment type="caution">
    <text evidence="2">The sequence shown here is derived from an EMBL/GenBank/DDBJ whole genome shotgun (WGS) entry which is preliminary data.</text>
</comment>
<reference evidence="2" key="1">
    <citation type="submission" date="2023-10" db="EMBL/GenBank/DDBJ databases">
        <title>Genome assemblies of two species of porcelain crab, Petrolisthes cinctipes and Petrolisthes manimaculis (Anomura: Porcellanidae).</title>
        <authorList>
            <person name="Angst P."/>
        </authorList>
    </citation>
    <scope>NUCLEOTIDE SEQUENCE</scope>
    <source>
        <strain evidence="2">PB745_01</strain>
        <tissue evidence="2">Gill</tissue>
    </source>
</reference>
<proteinExistence type="predicted"/>
<evidence type="ECO:0000313" key="3">
    <source>
        <dbReference type="Proteomes" id="UP001286313"/>
    </source>
</evidence>
<name>A0AAE1FYM1_PETCI</name>
<accession>A0AAE1FYM1</accession>
<feature type="region of interest" description="Disordered" evidence="1">
    <location>
        <begin position="22"/>
        <end position="50"/>
    </location>
</feature>
<protein>
    <submittedName>
        <fullName evidence="2">Uncharacterized protein</fullName>
    </submittedName>
</protein>
<dbReference type="EMBL" id="JAWQEG010001123">
    <property type="protein sequence ID" value="KAK3882161.1"/>
    <property type="molecule type" value="Genomic_DNA"/>
</dbReference>
<evidence type="ECO:0000256" key="1">
    <source>
        <dbReference type="SAM" id="MobiDB-lite"/>
    </source>
</evidence>
<sequence>MVGVGVFTVLVAGQVGQGWCGRDLDTGPPFHTTRPMTLPSPPLPPPPPSHYTTFGSPTPSEANVSSLTGKQFMTVSPTDNKQFMTVSPTDNKQWSYITLTYTHTGKQFITVSPQHYKGYD</sequence>
<feature type="compositionally biased region" description="Pro residues" evidence="1">
    <location>
        <begin position="38"/>
        <end position="49"/>
    </location>
</feature>